<feature type="region of interest" description="Disordered" evidence="1">
    <location>
        <begin position="1"/>
        <end position="21"/>
    </location>
</feature>
<reference evidence="2" key="1">
    <citation type="journal article" date="2019" name="Beilstein J. Org. Chem.">
        <title>Nanangenines: drimane sesquiterpenoids as the dominant metabolite cohort of a novel Australian fungus, Aspergillus nanangensis.</title>
        <authorList>
            <person name="Lacey H.J."/>
            <person name="Gilchrist C.L.M."/>
            <person name="Crombie A."/>
            <person name="Kalaitzis J.A."/>
            <person name="Vuong D."/>
            <person name="Rutledge P.J."/>
            <person name="Turner P."/>
            <person name="Pitt J.I."/>
            <person name="Lacey E."/>
            <person name="Chooi Y.H."/>
            <person name="Piggott A.M."/>
        </authorList>
    </citation>
    <scope>NUCLEOTIDE SEQUENCE</scope>
    <source>
        <strain evidence="2">MST-FP2251</strain>
    </source>
</reference>
<evidence type="ECO:0000313" key="2">
    <source>
        <dbReference type="EMBL" id="KAF9886794.1"/>
    </source>
</evidence>
<reference evidence="2" key="2">
    <citation type="submission" date="2020-02" db="EMBL/GenBank/DDBJ databases">
        <authorList>
            <person name="Gilchrist C.L.M."/>
            <person name="Chooi Y.-H."/>
        </authorList>
    </citation>
    <scope>NUCLEOTIDE SEQUENCE</scope>
    <source>
        <strain evidence="2">MST-FP2251</strain>
    </source>
</reference>
<name>A0AAD4CHX0_ASPNN</name>
<dbReference type="Proteomes" id="UP001194746">
    <property type="component" value="Unassembled WGS sequence"/>
</dbReference>
<evidence type="ECO:0000313" key="3">
    <source>
        <dbReference type="Proteomes" id="UP001194746"/>
    </source>
</evidence>
<accession>A0AAD4CHX0</accession>
<dbReference type="AlphaFoldDB" id="A0AAD4CHX0"/>
<evidence type="ECO:0000256" key="1">
    <source>
        <dbReference type="SAM" id="MobiDB-lite"/>
    </source>
</evidence>
<gene>
    <name evidence="2" type="ORF">FE257_011041</name>
</gene>
<proteinExistence type="predicted"/>
<organism evidence="2 3">
    <name type="scientific">Aspergillus nanangensis</name>
    <dbReference type="NCBI Taxonomy" id="2582783"/>
    <lineage>
        <taxon>Eukaryota</taxon>
        <taxon>Fungi</taxon>
        <taxon>Dikarya</taxon>
        <taxon>Ascomycota</taxon>
        <taxon>Pezizomycotina</taxon>
        <taxon>Eurotiomycetes</taxon>
        <taxon>Eurotiomycetidae</taxon>
        <taxon>Eurotiales</taxon>
        <taxon>Aspergillaceae</taxon>
        <taxon>Aspergillus</taxon>
        <taxon>Aspergillus subgen. Circumdati</taxon>
    </lineage>
</organism>
<protein>
    <submittedName>
        <fullName evidence="2">Uncharacterized protein</fullName>
    </submittedName>
</protein>
<dbReference type="EMBL" id="VCAU01000071">
    <property type="protein sequence ID" value="KAF9886794.1"/>
    <property type="molecule type" value="Genomic_DNA"/>
</dbReference>
<sequence>MRKSGVTVPQTSPNPQGLDPDAQHKITLTLRDIMESPWGLRASKLREMTERLAPEVTTDALYTPTGRKALGNIESWFFGRGTQGHDALPLLNLEQWQLGKAARKALNDYINELNA</sequence>
<keyword evidence="3" id="KW-1185">Reference proteome</keyword>
<comment type="caution">
    <text evidence="2">The sequence shown here is derived from an EMBL/GenBank/DDBJ whole genome shotgun (WGS) entry which is preliminary data.</text>
</comment>